<keyword evidence="2 3" id="KW-0175">Coiled coil</keyword>
<keyword evidence="5" id="KW-0472">Membrane</keyword>
<dbReference type="STRING" id="1121881.SAMN02745225_00989"/>
<dbReference type="GO" id="GO:0030313">
    <property type="term" value="C:cell envelope"/>
    <property type="evidence" value="ECO:0007669"/>
    <property type="project" value="UniProtKB-SubCell"/>
</dbReference>
<comment type="subcellular location">
    <subcellularLocation>
        <location evidence="1">Cell envelope</location>
    </subcellularLocation>
</comment>
<evidence type="ECO:0000256" key="4">
    <source>
        <dbReference type="SAM" id="MobiDB-lite"/>
    </source>
</evidence>
<dbReference type="Gene3D" id="1.10.287.470">
    <property type="entry name" value="Helix hairpin bin"/>
    <property type="match status" value="2"/>
</dbReference>
<feature type="region of interest" description="Disordered" evidence="4">
    <location>
        <begin position="318"/>
        <end position="337"/>
    </location>
</feature>
<dbReference type="InterPro" id="IPR050465">
    <property type="entry name" value="UPF0194_transport"/>
</dbReference>
<accession>A0A1M4UHX1</accession>
<keyword evidence="5" id="KW-0812">Transmembrane</keyword>
<keyword evidence="5" id="KW-1133">Transmembrane helix</keyword>
<protein>
    <submittedName>
        <fullName evidence="6">HlyD family secretion protein</fullName>
    </submittedName>
</protein>
<dbReference type="RefSeq" id="WP_072789428.1">
    <property type="nucleotide sequence ID" value="NZ_FQUL01000010.1"/>
</dbReference>
<keyword evidence="7" id="KW-1185">Reference proteome</keyword>
<dbReference type="Proteomes" id="UP000184295">
    <property type="component" value="Unassembled WGS sequence"/>
</dbReference>
<dbReference type="EMBL" id="FQUL01000010">
    <property type="protein sequence ID" value="SHE56361.1"/>
    <property type="molecule type" value="Genomic_DNA"/>
</dbReference>
<evidence type="ECO:0000256" key="5">
    <source>
        <dbReference type="SAM" id="Phobius"/>
    </source>
</evidence>
<gene>
    <name evidence="6" type="ORF">SAMN02745225_00989</name>
</gene>
<dbReference type="PANTHER" id="PTHR32347">
    <property type="entry name" value="EFFLUX SYSTEM COMPONENT YKNX-RELATED"/>
    <property type="match status" value="1"/>
</dbReference>
<reference evidence="7" key="1">
    <citation type="submission" date="2016-11" db="EMBL/GenBank/DDBJ databases">
        <authorList>
            <person name="Varghese N."/>
            <person name="Submissions S."/>
        </authorList>
    </citation>
    <scope>NUCLEOTIDE SEQUENCE [LARGE SCALE GENOMIC DNA]</scope>
    <source>
        <strain evidence="7">DSM 19514</strain>
    </source>
</reference>
<dbReference type="Gene3D" id="2.40.30.170">
    <property type="match status" value="1"/>
</dbReference>
<evidence type="ECO:0000256" key="2">
    <source>
        <dbReference type="ARBA" id="ARBA00023054"/>
    </source>
</evidence>
<evidence type="ECO:0000256" key="1">
    <source>
        <dbReference type="ARBA" id="ARBA00004196"/>
    </source>
</evidence>
<evidence type="ECO:0000313" key="6">
    <source>
        <dbReference type="EMBL" id="SHE56361.1"/>
    </source>
</evidence>
<proteinExistence type="predicted"/>
<evidence type="ECO:0000256" key="3">
    <source>
        <dbReference type="SAM" id="Coils"/>
    </source>
</evidence>
<evidence type="ECO:0000313" key="7">
    <source>
        <dbReference type="Proteomes" id="UP000184295"/>
    </source>
</evidence>
<organism evidence="6 7">
    <name type="scientific">Ferrithrix thermotolerans DSM 19514</name>
    <dbReference type="NCBI Taxonomy" id="1121881"/>
    <lineage>
        <taxon>Bacteria</taxon>
        <taxon>Bacillati</taxon>
        <taxon>Actinomycetota</taxon>
        <taxon>Acidimicrobiia</taxon>
        <taxon>Acidimicrobiales</taxon>
        <taxon>Acidimicrobiaceae</taxon>
        <taxon>Ferrithrix</taxon>
    </lineage>
</organism>
<name>A0A1M4UHX1_9ACTN</name>
<feature type="transmembrane region" description="Helical" evidence="5">
    <location>
        <begin position="6"/>
        <end position="25"/>
    </location>
</feature>
<dbReference type="AlphaFoldDB" id="A0A1M4UHX1"/>
<sequence>MKDKRVIGSVALAIVLVVVLIISVIDVIRVRSGNLVATVQPFEQLDLNFTYSGTITSLPVASGERVKEGQILAVESVGPISQKVSANEATVAADEANLASLVAPTLPSSEASTLDLKVSQAQQAVQASQSAFNNITSAGNQLVSQYRTLVSSAQAALSNDQSLFQTACPNGVTPPPSTASVSSGQSTLYATCLSLSEQVANDQKQLSQAQAELSSAQAQVINDQNQATAALQNANSQLGLAQNGIAVATAKGSNAQIQSAKAQLANDQAQLAYDESILSSLMLRAPVSGVVEDVNGNIGGVVGSSGVSQYYYATTPQGASSQSGGLNSVESGVTNSSNSTKNALVVLDVTSRWYVTVDVPQSELDTLAPGSRVTISLPGVSDTFTGKVGTFEPIATQVNGQTYYEVRIDMKGAMPKSVLPGMTGSATVG</sequence>
<dbReference type="PANTHER" id="PTHR32347:SF23">
    <property type="entry name" value="BLL5650 PROTEIN"/>
    <property type="match status" value="1"/>
</dbReference>
<dbReference type="Gene3D" id="2.40.50.100">
    <property type="match status" value="2"/>
</dbReference>
<feature type="coiled-coil region" evidence="3">
    <location>
        <begin position="192"/>
        <end position="226"/>
    </location>
</feature>